<evidence type="ECO:0000313" key="4">
    <source>
        <dbReference type="EMBL" id="HIQ69124.1"/>
    </source>
</evidence>
<reference evidence="4" key="1">
    <citation type="submission" date="2020-10" db="EMBL/GenBank/DDBJ databases">
        <authorList>
            <person name="Gilroy R."/>
        </authorList>
    </citation>
    <scope>NUCLEOTIDE SEQUENCE</scope>
    <source>
        <strain evidence="4">ChiSjej2B20-13462</strain>
    </source>
</reference>
<evidence type="ECO:0000256" key="2">
    <source>
        <dbReference type="SAM" id="SignalP"/>
    </source>
</evidence>
<dbReference type="EMBL" id="DVFN01000031">
    <property type="protein sequence ID" value="HIQ69124.1"/>
    <property type="molecule type" value="Genomic_DNA"/>
</dbReference>
<dbReference type="PROSITE" id="PS51272">
    <property type="entry name" value="SLH"/>
    <property type="match status" value="2"/>
</dbReference>
<accession>A0A9D1CP74</accession>
<evidence type="ECO:0000259" key="3">
    <source>
        <dbReference type="PROSITE" id="PS51272"/>
    </source>
</evidence>
<feature type="chain" id="PRO_5039104785" evidence="2">
    <location>
        <begin position="25"/>
        <end position="406"/>
    </location>
</feature>
<sequence>MRRFFAALLVLGCLLTALVPAASAQTRSFRDLDAIENRSQVMLLVDLGMISGYQDGTFRPQATITRAETAKLISLLYTATPQAAAVADISFSDVAGHWAESAILFCAQQGVITGDGNGFFRPGDPVTARELAKMLLVVIGGDGARYTGPAWAEQVDSDAKAQGIYTRFTDDPALPVSRDDACLLIYNAMQGWAIDGYHEDGSVRYVMDSLRNPVSFLEVRFNVVRYTGVVTGNQCADLTTGGVLDEGLTKLEGHTAFHVTTDLSLVGQCVDLYVRDGSVIGVPCASASAVSYTFESYRELSDLCQRTDYQLDPKAAIYYNYAAAEADILETLPSNSIITVLDQNGDQKFEWVLAVTFQTASVEKLSPLTIRTGTGAVEAQPMETGDRFAVGQTVQAVQVADKWYLR</sequence>
<keyword evidence="2" id="KW-0732">Signal</keyword>
<reference evidence="4" key="2">
    <citation type="journal article" date="2021" name="PeerJ">
        <title>Extensive microbial diversity within the chicken gut microbiome revealed by metagenomics and culture.</title>
        <authorList>
            <person name="Gilroy R."/>
            <person name="Ravi A."/>
            <person name="Getino M."/>
            <person name="Pursley I."/>
            <person name="Horton D.L."/>
            <person name="Alikhan N.F."/>
            <person name="Baker D."/>
            <person name="Gharbi K."/>
            <person name="Hall N."/>
            <person name="Watson M."/>
            <person name="Adriaenssens E.M."/>
            <person name="Foster-Nyarko E."/>
            <person name="Jarju S."/>
            <person name="Secka A."/>
            <person name="Antonio M."/>
            <person name="Oren A."/>
            <person name="Chaudhuri R.R."/>
            <person name="La Ragione R."/>
            <person name="Hildebrand F."/>
            <person name="Pallen M.J."/>
        </authorList>
    </citation>
    <scope>NUCLEOTIDE SEQUENCE</scope>
    <source>
        <strain evidence="4">ChiSjej2B20-13462</strain>
    </source>
</reference>
<dbReference type="InterPro" id="IPR051465">
    <property type="entry name" value="Cell_Envelope_Struct_Comp"/>
</dbReference>
<protein>
    <submittedName>
        <fullName evidence="4">S-layer homology domain-containing protein</fullName>
    </submittedName>
</protein>
<dbReference type="PANTHER" id="PTHR43308">
    <property type="entry name" value="OUTER MEMBRANE PROTEIN ALPHA-RELATED"/>
    <property type="match status" value="1"/>
</dbReference>
<dbReference type="Pfam" id="PF00395">
    <property type="entry name" value="SLH"/>
    <property type="match status" value="2"/>
</dbReference>
<organism evidence="4 5">
    <name type="scientific">Candidatus Avoscillospira stercorigallinarum</name>
    <dbReference type="NCBI Taxonomy" id="2840708"/>
    <lineage>
        <taxon>Bacteria</taxon>
        <taxon>Bacillati</taxon>
        <taxon>Bacillota</taxon>
        <taxon>Clostridia</taxon>
        <taxon>Eubacteriales</taxon>
        <taxon>Oscillospiraceae</taxon>
        <taxon>Oscillospiraceae incertae sedis</taxon>
        <taxon>Candidatus Avoscillospira</taxon>
    </lineage>
</organism>
<proteinExistence type="predicted"/>
<feature type="signal peptide" evidence="2">
    <location>
        <begin position="1"/>
        <end position="24"/>
    </location>
</feature>
<dbReference type="AlphaFoldDB" id="A0A9D1CP74"/>
<evidence type="ECO:0000256" key="1">
    <source>
        <dbReference type="ARBA" id="ARBA00022737"/>
    </source>
</evidence>
<evidence type="ECO:0000313" key="5">
    <source>
        <dbReference type="Proteomes" id="UP000886874"/>
    </source>
</evidence>
<feature type="domain" description="SLH" evidence="3">
    <location>
        <begin position="86"/>
        <end position="149"/>
    </location>
</feature>
<feature type="domain" description="SLH" evidence="3">
    <location>
        <begin position="24"/>
        <end position="85"/>
    </location>
</feature>
<dbReference type="PANTHER" id="PTHR43308:SF5">
    <property type="entry name" value="S-LAYER PROTEIN _ PEPTIDOGLYCAN ENDO-BETA-N-ACETYLGLUCOSAMINIDASE"/>
    <property type="match status" value="1"/>
</dbReference>
<keyword evidence="1" id="KW-0677">Repeat</keyword>
<dbReference type="InterPro" id="IPR001119">
    <property type="entry name" value="SLH_dom"/>
</dbReference>
<comment type="caution">
    <text evidence="4">The sequence shown here is derived from an EMBL/GenBank/DDBJ whole genome shotgun (WGS) entry which is preliminary data.</text>
</comment>
<name>A0A9D1CP74_9FIRM</name>
<dbReference type="Proteomes" id="UP000886874">
    <property type="component" value="Unassembled WGS sequence"/>
</dbReference>
<gene>
    <name evidence="4" type="ORF">IAA67_02170</name>
</gene>